<dbReference type="RefSeq" id="WP_167378321.1">
    <property type="nucleotide sequence ID" value="NZ_FPBH01000003.1"/>
</dbReference>
<reference evidence="1 2" key="1">
    <citation type="submission" date="2016-10" db="EMBL/GenBank/DDBJ databases">
        <authorList>
            <person name="de Groot N.N."/>
        </authorList>
    </citation>
    <scope>NUCLEOTIDE SEQUENCE [LARGE SCALE GENOMIC DNA]</scope>
    <source>
        <strain evidence="1 2">LMG 27731</strain>
    </source>
</reference>
<sequence>MTAFLGALDLRSSDGTITFIGAAMGTNNNLGDHEIAQLQALDTARREYAKRWEISAAAHQQEGDYAWLALDLDGYTRA</sequence>
<protein>
    <submittedName>
        <fullName evidence="1">Uncharacterized protein</fullName>
    </submittedName>
</protein>
<dbReference type="EMBL" id="FPBH01000003">
    <property type="protein sequence ID" value="SFT72811.1"/>
    <property type="molecule type" value="Genomic_DNA"/>
</dbReference>
<accession>A0A1I7ACZ5</accession>
<gene>
    <name evidence="1" type="ORF">SAMN05192563_1003279</name>
</gene>
<evidence type="ECO:0000313" key="1">
    <source>
        <dbReference type="EMBL" id="SFT72811.1"/>
    </source>
</evidence>
<name>A0A1I7ACZ5_9BURK</name>
<organism evidence="1 2">
    <name type="scientific">Paraburkholderia aspalathi</name>
    <dbReference type="NCBI Taxonomy" id="1324617"/>
    <lineage>
        <taxon>Bacteria</taxon>
        <taxon>Pseudomonadati</taxon>
        <taxon>Pseudomonadota</taxon>
        <taxon>Betaproteobacteria</taxon>
        <taxon>Burkholderiales</taxon>
        <taxon>Burkholderiaceae</taxon>
        <taxon>Paraburkholderia</taxon>
    </lineage>
</organism>
<proteinExistence type="predicted"/>
<dbReference type="AlphaFoldDB" id="A0A1I7ACZ5"/>
<evidence type="ECO:0000313" key="2">
    <source>
        <dbReference type="Proteomes" id="UP000198844"/>
    </source>
</evidence>
<dbReference type="Proteomes" id="UP000198844">
    <property type="component" value="Unassembled WGS sequence"/>
</dbReference>